<dbReference type="GO" id="GO:0008664">
    <property type="term" value="F:RNA 2',3'-cyclic 3'-phosphodiesterase activity"/>
    <property type="evidence" value="ECO:0007669"/>
    <property type="project" value="UniProtKB-EC"/>
</dbReference>
<evidence type="ECO:0000313" key="4">
    <source>
        <dbReference type="EMBL" id="QJR16864.1"/>
    </source>
</evidence>
<keyword evidence="1 2" id="KW-0378">Hydrolase</keyword>
<dbReference type="NCBIfam" id="TIGR02258">
    <property type="entry name" value="2_5_ligase"/>
    <property type="match status" value="1"/>
</dbReference>
<dbReference type="RefSeq" id="WP_171165349.1">
    <property type="nucleotide sequence ID" value="NZ_CP053073.1"/>
</dbReference>
<dbReference type="SUPFAM" id="SSF55144">
    <property type="entry name" value="LigT-like"/>
    <property type="match status" value="1"/>
</dbReference>
<dbReference type="PANTHER" id="PTHR35561">
    <property type="entry name" value="RNA 2',3'-CYCLIC PHOSPHODIESTERASE"/>
    <property type="match status" value="1"/>
</dbReference>
<gene>
    <name evidence="4" type="primary">thpR</name>
    <name evidence="4" type="ORF">DSM104440_03700</name>
</gene>
<organism evidence="4 5">
    <name type="scientific">Usitatibacter palustris</name>
    <dbReference type="NCBI Taxonomy" id="2732487"/>
    <lineage>
        <taxon>Bacteria</taxon>
        <taxon>Pseudomonadati</taxon>
        <taxon>Pseudomonadota</taxon>
        <taxon>Betaproteobacteria</taxon>
        <taxon>Nitrosomonadales</taxon>
        <taxon>Usitatibacteraceae</taxon>
        <taxon>Usitatibacter</taxon>
    </lineage>
</organism>
<accession>A0A6M4HE21</accession>
<feature type="active site" description="Proton acceptor" evidence="2">
    <location>
        <position position="122"/>
    </location>
</feature>
<name>A0A6M4HE21_9PROT</name>
<evidence type="ECO:0000256" key="3">
    <source>
        <dbReference type="SAM" id="SignalP"/>
    </source>
</evidence>
<sequence>MARLFFALRPSAPALAALAALGESLARQSGGRAVPAAKIHLTLAFLGEVEPQRVAMARGAADAVGSERFEARCDQVGSFRGAGVAWAGMSEMPAGLVRLAASLAARLRDAGFVLETRPFVPHLTLVRRVERAVPVTPIAPIAWTMEGFSLVESDLRSGRYVERGSWGGKQGTR</sequence>
<dbReference type="EC" id="3.1.4.58" evidence="2"/>
<dbReference type="PANTHER" id="PTHR35561:SF1">
    <property type="entry name" value="RNA 2',3'-CYCLIC PHOSPHODIESTERASE"/>
    <property type="match status" value="1"/>
</dbReference>
<dbReference type="InterPro" id="IPR004175">
    <property type="entry name" value="RNA_CPDase"/>
</dbReference>
<dbReference type="AlphaFoldDB" id="A0A6M4HE21"/>
<dbReference type="Gene3D" id="3.90.1140.10">
    <property type="entry name" value="Cyclic phosphodiesterase"/>
    <property type="match status" value="1"/>
</dbReference>
<feature type="short sequence motif" description="HXTX 1" evidence="2">
    <location>
        <begin position="40"/>
        <end position="43"/>
    </location>
</feature>
<evidence type="ECO:0000256" key="1">
    <source>
        <dbReference type="ARBA" id="ARBA00022801"/>
    </source>
</evidence>
<evidence type="ECO:0000313" key="5">
    <source>
        <dbReference type="Proteomes" id="UP000503096"/>
    </source>
</evidence>
<dbReference type="Pfam" id="PF13563">
    <property type="entry name" value="2_5_RNA_ligase2"/>
    <property type="match status" value="1"/>
</dbReference>
<protein>
    <recommendedName>
        <fullName evidence="2">RNA 2',3'-cyclic phosphodiesterase</fullName>
        <shortName evidence="2">RNA 2',3'-CPDase</shortName>
        <ecNumber evidence="2">3.1.4.58</ecNumber>
    </recommendedName>
</protein>
<dbReference type="InterPro" id="IPR009097">
    <property type="entry name" value="Cyclic_Pdiesterase"/>
</dbReference>
<keyword evidence="5" id="KW-1185">Reference proteome</keyword>
<comment type="function">
    <text evidence="2">Hydrolyzes RNA 2',3'-cyclic phosphodiester to an RNA 2'-phosphomonoester.</text>
</comment>
<dbReference type="HAMAP" id="MF_01940">
    <property type="entry name" value="RNA_CPDase"/>
    <property type="match status" value="1"/>
</dbReference>
<dbReference type="FunCoup" id="A0A6M4HE21">
    <property type="interactions" value="25"/>
</dbReference>
<dbReference type="GO" id="GO:0004113">
    <property type="term" value="F:2',3'-cyclic-nucleotide 3'-phosphodiesterase activity"/>
    <property type="evidence" value="ECO:0007669"/>
    <property type="project" value="InterPro"/>
</dbReference>
<comment type="catalytic activity">
    <reaction evidence="2">
        <text>a 3'-end 2',3'-cyclophospho-ribonucleotide-RNA + H2O = a 3'-end 2'-phospho-ribonucleotide-RNA + H(+)</text>
        <dbReference type="Rhea" id="RHEA:11828"/>
        <dbReference type="Rhea" id="RHEA-COMP:10464"/>
        <dbReference type="Rhea" id="RHEA-COMP:17353"/>
        <dbReference type="ChEBI" id="CHEBI:15377"/>
        <dbReference type="ChEBI" id="CHEBI:15378"/>
        <dbReference type="ChEBI" id="CHEBI:83064"/>
        <dbReference type="ChEBI" id="CHEBI:173113"/>
        <dbReference type="EC" id="3.1.4.58"/>
    </reaction>
</comment>
<keyword evidence="3" id="KW-0732">Signal</keyword>
<feature type="short sequence motif" description="HXTX 2" evidence="2">
    <location>
        <begin position="122"/>
        <end position="125"/>
    </location>
</feature>
<dbReference type="InParanoid" id="A0A6M4HE21"/>
<proteinExistence type="inferred from homology"/>
<feature type="chain" id="PRO_5026856760" description="RNA 2',3'-cyclic phosphodiesterase" evidence="3">
    <location>
        <begin position="17"/>
        <end position="173"/>
    </location>
</feature>
<feature type="signal peptide" evidence="3">
    <location>
        <begin position="1"/>
        <end position="16"/>
    </location>
</feature>
<comment type="similarity">
    <text evidence="2">Belongs to the 2H phosphoesterase superfamily. ThpR family.</text>
</comment>
<dbReference type="Proteomes" id="UP000503096">
    <property type="component" value="Chromosome"/>
</dbReference>
<feature type="active site" description="Proton donor" evidence="2">
    <location>
        <position position="40"/>
    </location>
</feature>
<reference evidence="4 5" key="1">
    <citation type="submission" date="2020-04" db="EMBL/GenBank/DDBJ databases">
        <title>Usitatibacter rugosus gen. nov., sp. nov. and Usitatibacter palustris sp. nov., novel members of Usitatibacteraceae fam. nov. within the order Nitrosomonadales isolated from soil.</title>
        <authorList>
            <person name="Huber K.J."/>
            <person name="Neumann-Schaal M."/>
            <person name="Geppert A."/>
            <person name="Luckner M."/>
            <person name="Wanner G."/>
            <person name="Overmann J."/>
        </authorList>
    </citation>
    <scope>NUCLEOTIDE SEQUENCE [LARGE SCALE GENOMIC DNA]</scope>
    <source>
        <strain evidence="4 5">Swamp67</strain>
    </source>
</reference>
<evidence type="ECO:0000256" key="2">
    <source>
        <dbReference type="HAMAP-Rule" id="MF_01940"/>
    </source>
</evidence>
<dbReference type="KEGG" id="upl:DSM104440_03700"/>
<dbReference type="EMBL" id="CP053073">
    <property type="protein sequence ID" value="QJR16864.1"/>
    <property type="molecule type" value="Genomic_DNA"/>
</dbReference>